<dbReference type="InterPro" id="IPR010982">
    <property type="entry name" value="Lambda_DNA-bd_dom_sf"/>
</dbReference>
<comment type="caution">
    <text evidence="2">The sequence shown here is derived from an EMBL/GenBank/DDBJ whole genome shotgun (WGS) entry which is preliminary data.</text>
</comment>
<sequence length="166" mass="19860">MAAQSTPAGKVLEHILRRANVSQKELALRSGIYPQRIHDLIKGIRRFTIPYSLNIEKALNIGIEGYFYKIQANYEIYQFITNEELKQHPDLSQFSNALFWDTKVDKINWIRNKKWVIKRVFEYGNEQEIKEIIRFYGKDVINKVFPQIKNAWKKEDRDANYKKYMQ</sequence>
<evidence type="ECO:0000313" key="2">
    <source>
        <dbReference type="EMBL" id="MBD8039655.1"/>
    </source>
</evidence>
<dbReference type="EMBL" id="JACSPP010000008">
    <property type="protein sequence ID" value="MBD8039655.1"/>
    <property type="molecule type" value="Genomic_DNA"/>
</dbReference>
<dbReference type="InterPro" id="IPR001387">
    <property type="entry name" value="Cro/C1-type_HTH"/>
</dbReference>
<feature type="domain" description="HTH cro/C1-type" evidence="1">
    <location>
        <begin position="12"/>
        <end position="67"/>
    </location>
</feature>
<keyword evidence="3" id="KW-1185">Reference proteome</keyword>
<evidence type="ECO:0000259" key="1">
    <source>
        <dbReference type="PROSITE" id="PS50943"/>
    </source>
</evidence>
<organism evidence="2 3">
    <name type="scientific">Phocaeicola intestinalis</name>
    <dbReference type="NCBI Taxonomy" id="2762212"/>
    <lineage>
        <taxon>Bacteria</taxon>
        <taxon>Pseudomonadati</taxon>
        <taxon>Bacteroidota</taxon>
        <taxon>Bacteroidia</taxon>
        <taxon>Bacteroidales</taxon>
        <taxon>Bacteroidaceae</taxon>
        <taxon>Phocaeicola</taxon>
    </lineage>
</organism>
<dbReference type="CDD" id="cd00093">
    <property type="entry name" value="HTH_XRE"/>
    <property type="match status" value="1"/>
</dbReference>
<dbReference type="InterPro" id="IPR053830">
    <property type="entry name" value="DUF6922"/>
</dbReference>
<dbReference type="SUPFAM" id="SSF47413">
    <property type="entry name" value="lambda repressor-like DNA-binding domains"/>
    <property type="match status" value="1"/>
</dbReference>
<dbReference type="Pfam" id="PF21956">
    <property type="entry name" value="DUF6922"/>
    <property type="match status" value="1"/>
</dbReference>
<dbReference type="PROSITE" id="PS50943">
    <property type="entry name" value="HTH_CROC1"/>
    <property type="match status" value="1"/>
</dbReference>
<evidence type="ECO:0000313" key="3">
    <source>
        <dbReference type="Proteomes" id="UP000620874"/>
    </source>
</evidence>
<proteinExistence type="predicted"/>
<dbReference type="Proteomes" id="UP000620874">
    <property type="component" value="Unassembled WGS sequence"/>
</dbReference>
<name>A0ABR8Y626_9BACT</name>
<gene>
    <name evidence="2" type="ORF">H9625_04195</name>
</gene>
<protein>
    <submittedName>
        <fullName evidence="2">Helix-turn-helix transcriptional regulator</fullName>
    </submittedName>
</protein>
<dbReference type="Pfam" id="PF01381">
    <property type="entry name" value="HTH_3"/>
    <property type="match status" value="1"/>
</dbReference>
<dbReference type="Gene3D" id="1.10.260.40">
    <property type="entry name" value="lambda repressor-like DNA-binding domains"/>
    <property type="match status" value="1"/>
</dbReference>
<accession>A0ABR8Y626</accession>
<reference evidence="2 3" key="1">
    <citation type="submission" date="2020-08" db="EMBL/GenBank/DDBJ databases">
        <title>A Genomic Blueprint of the Chicken Gut Microbiome.</title>
        <authorList>
            <person name="Gilroy R."/>
            <person name="Ravi A."/>
            <person name="Getino M."/>
            <person name="Pursley I."/>
            <person name="Horton D.L."/>
            <person name="Alikhan N.-F."/>
            <person name="Baker D."/>
            <person name="Gharbi K."/>
            <person name="Hall N."/>
            <person name="Watson M."/>
            <person name="Adriaenssens E.M."/>
            <person name="Foster-Nyarko E."/>
            <person name="Jarju S."/>
            <person name="Secka A."/>
            <person name="Antonio M."/>
            <person name="Oren A."/>
            <person name="Chaudhuri R."/>
            <person name="La Ragione R.M."/>
            <person name="Hildebrand F."/>
            <person name="Pallen M.J."/>
        </authorList>
    </citation>
    <scope>NUCLEOTIDE SEQUENCE [LARGE SCALE GENOMIC DNA]</scope>
    <source>
        <strain evidence="2 3">Sa1CVN1</strain>
    </source>
</reference>
<dbReference type="SMART" id="SM00530">
    <property type="entry name" value="HTH_XRE"/>
    <property type="match status" value="1"/>
</dbReference>